<dbReference type="Proteomes" id="UP000092993">
    <property type="component" value="Unassembled WGS sequence"/>
</dbReference>
<proteinExistence type="predicted"/>
<protein>
    <submittedName>
        <fullName evidence="1">Uncharacterized protein</fullName>
    </submittedName>
</protein>
<dbReference type="EMBL" id="LUGG01000033">
    <property type="protein sequence ID" value="OBZ66082.1"/>
    <property type="molecule type" value="Genomic_DNA"/>
</dbReference>
<evidence type="ECO:0000313" key="2">
    <source>
        <dbReference type="Proteomes" id="UP000092993"/>
    </source>
</evidence>
<evidence type="ECO:0000313" key="1">
    <source>
        <dbReference type="EMBL" id="OBZ66082.1"/>
    </source>
</evidence>
<gene>
    <name evidence="1" type="ORF">A0H81_13957</name>
</gene>
<reference evidence="1 2" key="1">
    <citation type="submission" date="2016-03" db="EMBL/GenBank/DDBJ databases">
        <title>Whole genome sequencing of Grifola frondosa 9006-11.</title>
        <authorList>
            <person name="Min B."/>
            <person name="Park H."/>
            <person name="Kim J.-G."/>
            <person name="Cho H."/>
            <person name="Oh Y.-L."/>
            <person name="Kong W.-S."/>
            <person name="Choi I.-G."/>
        </authorList>
    </citation>
    <scope>NUCLEOTIDE SEQUENCE [LARGE SCALE GENOMIC DNA]</scope>
    <source>
        <strain evidence="1 2">9006-11</strain>
    </source>
</reference>
<organism evidence="1 2">
    <name type="scientific">Grifola frondosa</name>
    <name type="common">Maitake</name>
    <name type="synonym">Polyporus frondosus</name>
    <dbReference type="NCBI Taxonomy" id="5627"/>
    <lineage>
        <taxon>Eukaryota</taxon>
        <taxon>Fungi</taxon>
        <taxon>Dikarya</taxon>
        <taxon>Basidiomycota</taxon>
        <taxon>Agaricomycotina</taxon>
        <taxon>Agaricomycetes</taxon>
        <taxon>Polyporales</taxon>
        <taxon>Grifolaceae</taxon>
        <taxon>Grifola</taxon>
    </lineage>
</organism>
<comment type="caution">
    <text evidence="1">The sequence shown here is derived from an EMBL/GenBank/DDBJ whole genome shotgun (WGS) entry which is preliminary data.</text>
</comment>
<dbReference type="AlphaFoldDB" id="A0A1C7LMT6"/>
<name>A0A1C7LMT6_GRIFR</name>
<keyword evidence="2" id="KW-1185">Reference proteome</keyword>
<accession>A0A1C7LMT6</accession>
<sequence>MLLHVDYAADQLAGLDFVLSSRAFDGSASSVTSTTRSSCRTRRRCENSGTVRASWGTSDAKTSPRMGTRIGALREMVRVRYAEHQANEG</sequence>